<keyword evidence="2" id="KW-0489">Methyltransferase</keyword>
<evidence type="ECO:0000259" key="1">
    <source>
        <dbReference type="Pfam" id="PF05050"/>
    </source>
</evidence>
<dbReference type="RefSeq" id="WP_073102756.1">
    <property type="nucleotide sequence ID" value="NZ_FQXE01000004.1"/>
</dbReference>
<dbReference type="AlphaFoldDB" id="A0A1M5UPY6"/>
<reference evidence="2 3" key="1">
    <citation type="submission" date="2016-11" db="EMBL/GenBank/DDBJ databases">
        <authorList>
            <person name="Jaros S."/>
            <person name="Januszkiewicz K."/>
            <person name="Wedrychowicz H."/>
        </authorList>
    </citation>
    <scope>NUCLEOTIDE SEQUENCE [LARGE SCALE GENOMIC DNA]</scope>
    <source>
        <strain evidence="2 3">CGMCC 1.10190</strain>
    </source>
</reference>
<proteinExistence type="predicted"/>
<dbReference type="STRING" id="658167.SAMN04488135_10460"/>
<dbReference type="Proteomes" id="UP000184226">
    <property type="component" value="Unassembled WGS sequence"/>
</dbReference>
<dbReference type="EMBL" id="FQXE01000004">
    <property type="protein sequence ID" value="SHH64723.1"/>
    <property type="molecule type" value="Genomic_DNA"/>
</dbReference>
<protein>
    <submittedName>
        <fullName evidence="2">Methyltransferase, FkbM family</fullName>
    </submittedName>
</protein>
<dbReference type="PANTHER" id="PTHR34203">
    <property type="entry name" value="METHYLTRANSFERASE, FKBM FAMILY PROTEIN"/>
    <property type="match status" value="1"/>
</dbReference>
<dbReference type="InterPro" id="IPR029063">
    <property type="entry name" value="SAM-dependent_MTases_sf"/>
</dbReference>
<dbReference type="Gene3D" id="3.40.50.150">
    <property type="entry name" value="Vaccinia Virus protein VP39"/>
    <property type="match status" value="1"/>
</dbReference>
<dbReference type="OrthoDB" id="424472at2"/>
<dbReference type="PANTHER" id="PTHR34203:SF15">
    <property type="entry name" value="SLL1173 PROTEIN"/>
    <property type="match status" value="1"/>
</dbReference>
<keyword evidence="2" id="KW-0808">Transferase</keyword>
<organism evidence="2 3">
    <name type="scientific">Pollutimonas bauzanensis</name>
    <dbReference type="NCBI Taxonomy" id="658167"/>
    <lineage>
        <taxon>Bacteria</taxon>
        <taxon>Pseudomonadati</taxon>
        <taxon>Pseudomonadota</taxon>
        <taxon>Betaproteobacteria</taxon>
        <taxon>Burkholderiales</taxon>
        <taxon>Alcaligenaceae</taxon>
        <taxon>Pollutimonas</taxon>
    </lineage>
</organism>
<keyword evidence="3" id="KW-1185">Reference proteome</keyword>
<dbReference type="SUPFAM" id="SSF53335">
    <property type="entry name" value="S-adenosyl-L-methionine-dependent methyltransferases"/>
    <property type="match status" value="1"/>
</dbReference>
<name>A0A1M5UPY6_9BURK</name>
<dbReference type="GO" id="GO:0008168">
    <property type="term" value="F:methyltransferase activity"/>
    <property type="evidence" value="ECO:0007669"/>
    <property type="project" value="UniProtKB-KW"/>
</dbReference>
<gene>
    <name evidence="2" type="ORF">SAMN04488135_10460</name>
</gene>
<dbReference type="InterPro" id="IPR052514">
    <property type="entry name" value="SAM-dependent_MTase"/>
</dbReference>
<evidence type="ECO:0000313" key="3">
    <source>
        <dbReference type="Proteomes" id="UP000184226"/>
    </source>
</evidence>
<dbReference type="GO" id="GO:0032259">
    <property type="term" value="P:methylation"/>
    <property type="evidence" value="ECO:0007669"/>
    <property type="project" value="UniProtKB-KW"/>
</dbReference>
<accession>A0A1M5UPY6</accession>
<feature type="domain" description="Methyltransferase FkbM" evidence="1">
    <location>
        <begin position="100"/>
        <end position="241"/>
    </location>
</feature>
<sequence length="268" mass="30419">MSFNTIGKTLNWSVKALKQLASRRSRFVVARPPFIARQVLYDKKTRSRIMVNTRDKIDRAVIKQIFVEEDYGLRVFDRHQDISARYEEICASGRVPLIIDAGANIGASCLYFANEFPRAHVIGIEPEPNNFHVASENCRNTSNIQLLHAGLASAAGRANIHNPTADNWAFQTRVDTQGDLALVSINELVAGAEKNNQIPFLVKIDVEGFEENIFAANTEWVDQFYVLIIELHDWMLPRQANSRHFLECIAPLGRDFVYRAENVFSIKN</sequence>
<dbReference type="InterPro" id="IPR006342">
    <property type="entry name" value="FkbM_mtfrase"/>
</dbReference>
<dbReference type="Pfam" id="PF05050">
    <property type="entry name" value="Methyltransf_21"/>
    <property type="match status" value="1"/>
</dbReference>
<dbReference type="NCBIfam" id="TIGR01444">
    <property type="entry name" value="fkbM_fam"/>
    <property type="match status" value="1"/>
</dbReference>
<evidence type="ECO:0000313" key="2">
    <source>
        <dbReference type="EMBL" id="SHH64723.1"/>
    </source>
</evidence>